<dbReference type="VEuPathDB" id="FungiDB:LELG_02859"/>
<name>A5DZS2_LODEL</name>
<dbReference type="GeneID" id="5233327"/>
<evidence type="ECO:0000313" key="3">
    <source>
        <dbReference type="EMBL" id="EDK44680.1"/>
    </source>
</evidence>
<dbReference type="InterPro" id="IPR047122">
    <property type="entry name" value="Trans-enoyl_RdTase-like"/>
</dbReference>
<gene>
    <name evidence="3" type="ORF">LELG_02859</name>
</gene>
<dbReference type="Pfam" id="PF00107">
    <property type="entry name" value="ADH_zinc_N"/>
    <property type="match status" value="1"/>
</dbReference>
<dbReference type="OrthoDB" id="48317at2759"/>
<dbReference type="Gene3D" id="3.40.50.720">
    <property type="entry name" value="NAD(P)-binding Rossmann-like Domain"/>
    <property type="match status" value="1"/>
</dbReference>
<evidence type="ECO:0000256" key="1">
    <source>
        <dbReference type="SAM" id="MobiDB-lite"/>
    </source>
</evidence>
<keyword evidence="4" id="KW-1185">Reference proteome</keyword>
<dbReference type="InParanoid" id="A5DZS2"/>
<dbReference type="InterPro" id="IPR013149">
    <property type="entry name" value="ADH-like_C"/>
</dbReference>
<evidence type="ECO:0000259" key="2">
    <source>
        <dbReference type="SMART" id="SM00829"/>
    </source>
</evidence>
<dbReference type="Proteomes" id="UP000001996">
    <property type="component" value="Unassembled WGS sequence"/>
</dbReference>
<dbReference type="AlphaFoldDB" id="A5DZS2"/>
<dbReference type="eggNOG" id="KOG1198">
    <property type="taxonomic scope" value="Eukaryota"/>
</dbReference>
<dbReference type="SUPFAM" id="SSF50129">
    <property type="entry name" value="GroES-like"/>
    <property type="match status" value="1"/>
</dbReference>
<accession>A5DZS2</accession>
<dbReference type="InterPro" id="IPR036291">
    <property type="entry name" value="NAD(P)-bd_dom_sf"/>
</dbReference>
<protein>
    <recommendedName>
        <fullName evidence="2">Enoyl reductase (ER) domain-containing protein</fullName>
    </recommendedName>
</protein>
<dbReference type="InterPro" id="IPR011032">
    <property type="entry name" value="GroES-like_sf"/>
</dbReference>
<dbReference type="OMA" id="FQEYAIV"/>
<dbReference type="Pfam" id="PF08240">
    <property type="entry name" value="ADH_N"/>
    <property type="match status" value="1"/>
</dbReference>
<dbReference type="InterPro" id="IPR020843">
    <property type="entry name" value="ER"/>
</dbReference>
<reference evidence="3 4" key="1">
    <citation type="journal article" date="2009" name="Nature">
        <title>Evolution of pathogenicity and sexual reproduction in eight Candida genomes.</title>
        <authorList>
            <person name="Butler G."/>
            <person name="Rasmussen M.D."/>
            <person name="Lin M.F."/>
            <person name="Santos M.A."/>
            <person name="Sakthikumar S."/>
            <person name="Munro C.A."/>
            <person name="Rheinbay E."/>
            <person name="Grabherr M."/>
            <person name="Forche A."/>
            <person name="Reedy J.L."/>
            <person name="Agrafioti I."/>
            <person name="Arnaud M.B."/>
            <person name="Bates S."/>
            <person name="Brown A.J."/>
            <person name="Brunke S."/>
            <person name="Costanzo M.C."/>
            <person name="Fitzpatrick D.A."/>
            <person name="de Groot P.W."/>
            <person name="Harris D."/>
            <person name="Hoyer L.L."/>
            <person name="Hube B."/>
            <person name="Klis F.M."/>
            <person name="Kodira C."/>
            <person name="Lennard N."/>
            <person name="Logue M.E."/>
            <person name="Martin R."/>
            <person name="Neiman A.M."/>
            <person name="Nikolaou E."/>
            <person name="Quail M.A."/>
            <person name="Quinn J."/>
            <person name="Santos M.C."/>
            <person name="Schmitzberger F.F."/>
            <person name="Sherlock G."/>
            <person name="Shah P."/>
            <person name="Silverstein K.A."/>
            <person name="Skrzypek M.S."/>
            <person name="Soll D."/>
            <person name="Staggs R."/>
            <person name="Stansfield I."/>
            <person name="Stumpf M.P."/>
            <person name="Sudbery P.E."/>
            <person name="Srikantha T."/>
            <person name="Zeng Q."/>
            <person name="Berman J."/>
            <person name="Berriman M."/>
            <person name="Heitman J."/>
            <person name="Gow N.A."/>
            <person name="Lorenz M.C."/>
            <person name="Birren B.W."/>
            <person name="Kellis M."/>
            <person name="Cuomo C.A."/>
        </authorList>
    </citation>
    <scope>NUCLEOTIDE SEQUENCE [LARGE SCALE GENOMIC DNA]</scope>
    <source>
        <strain evidence="4">ATCC 11503 / BCRC 21390 / CBS 2605 / JCM 1781 / NBRC 1676 / NRRL YB-4239</strain>
    </source>
</reference>
<organism evidence="3 4">
    <name type="scientific">Lodderomyces elongisporus (strain ATCC 11503 / CBS 2605 / JCM 1781 / NBRC 1676 / NRRL YB-4239)</name>
    <name type="common">Yeast</name>
    <name type="synonym">Saccharomyces elongisporus</name>
    <dbReference type="NCBI Taxonomy" id="379508"/>
    <lineage>
        <taxon>Eukaryota</taxon>
        <taxon>Fungi</taxon>
        <taxon>Dikarya</taxon>
        <taxon>Ascomycota</taxon>
        <taxon>Saccharomycotina</taxon>
        <taxon>Pichiomycetes</taxon>
        <taxon>Debaryomycetaceae</taxon>
        <taxon>Candida/Lodderomyces clade</taxon>
        <taxon>Lodderomyces</taxon>
    </lineage>
</organism>
<evidence type="ECO:0000313" key="4">
    <source>
        <dbReference type="Proteomes" id="UP000001996"/>
    </source>
</evidence>
<dbReference type="PANTHER" id="PTHR45348:SF2">
    <property type="entry name" value="ZINC-TYPE ALCOHOL DEHYDROGENASE-LIKE PROTEIN C2E1P3.01"/>
    <property type="match status" value="1"/>
</dbReference>
<dbReference type="GO" id="GO:0016651">
    <property type="term" value="F:oxidoreductase activity, acting on NAD(P)H"/>
    <property type="evidence" value="ECO:0007669"/>
    <property type="project" value="InterPro"/>
</dbReference>
<dbReference type="EMBL" id="CH981526">
    <property type="protein sequence ID" value="EDK44680.1"/>
    <property type="molecule type" value="Genomic_DNA"/>
</dbReference>
<feature type="domain" description="Enoyl reductase (ER)" evidence="2">
    <location>
        <begin position="90"/>
        <end position="442"/>
    </location>
</feature>
<dbReference type="InterPro" id="IPR013154">
    <property type="entry name" value="ADH-like_N"/>
</dbReference>
<dbReference type="CDD" id="cd08249">
    <property type="entry name" value="enoyl_reductase_like"/>
    <property type="match status" value="1"/>
</dbReference>
<sequence>MSVTKVQITSRKRLRPSSEEPSLLETPKKFKLEQNYKLINLQKLEDVFTSSTAKAVNSFTSKDLTETTAKAKPEVIESISEIKFSARHQSILSITHFKEPLKIQTGYPIPEIEPHEILVYNRAIGLNPIDWKGKKYGFGIYHFPWINGRESSGDIVKIGKDVKGLAVGDRVIVSSTSYRDNRTSTFQQYTVIDSRLVWKLPQNFTYEDGATIGVGLVTAGILLYNSFGFDLDLDLDLGQKIEEPSNIANNNGGKGEEKTILIWGGATVVGIYVAQLAKLYGLKVISIASLRHKSYLEELGVDVLIDRHLSTEEIEKQIEGASPNGISFGVDCVSKETSAKVVNFLDQRSKSLPEKLEKPAFAGIVGKPKETPTLVDVREVVIKRFHEDTDFGAKFIKTTTHFLDKHLIKPVKYKQYRGGLEILEDALKDLETIGANGEKYVVSV</sequence>
<proteinExistence type="predicted"/>
<dbReference type="HOGENOM" id="CLU_026673_16_2_1"/>
<feature type="region of interest" description="Disordered" evidence="1">
    <location>
        <begin position="1"/>
        <end position="26"/>
    </location>
</feature>
<dbReference type="SMART" id="SM00829">
    <property type="entry name" value="PKS_ER"/>
    <property type="match status" value="1"/>
</dbReference>
<dbReference type="Gene3D" id="3.90.180.10">
    <property type="entry name" value="Medium-chain alcohol dehydrogenases, catalytic domain"/>
    <property type="match status" value="1"/>
</dbReference>
<dbReference type="PANTHER" id="PTHR45348">
    <property type="entry name" value="HYPOTHETICAL OXIDOREDUCTASE (EUROFUNG)"/>
    <property type="match status" value="1"/>
</dbReference>
<dbReference type="KEGG" id="lel:PVL30_003698"/>
<dbReference type="SUPFAM" id="SSF51735">
    <property type="entry name" value="NAD(P)-binding Rossmann-fold domains"/>
    <property type="match status" value="1"/>
</dbReference>